<proteinExistence type="predicted"/>
<protein>
    <submittedName>
        <fullName evidence="1">Uncharacterized protein</fullName>
    </submittedName>
</protein>
<dbReference type="Proteomes" id="UP000667802">
    <property type="component" value="Unassembled WGS sequence"/>
</dbReference>
<evidence type="ECO:0000313" key="1">
    <source>
        <dbReference type="EMBL" id="MDR9900424.1"/>
    </source>
</evidence>
<reference evidence="2" key="1">
    <citation type="journal article" date="2021" name="Science">
        <title>Hunting the eagle killer: A cyanobacterial neurotoxin causes vacuolar myelinopathy.</title>
        <authorList>
            <person name="Breinlinger S."/>
            <person name="Phillips T.J."/>
            <person name="Haram B.N."/>
            <person name="Mares J."/>
            <person name="Martinez Yerena J.A."/>
            <person name="Hrouzek P."/>
            <person name="Sobotka R."/>
            <person name="Henderson W.M."/>
            <person name="Schmieder P."/>
            <person name="Williams S.M."/>
            <person name="Lauderdale J.D."/>
            <person name="Wilde H.D."/>
            <person name="Gerrin W."/>
            <person name="Kust A."/>
            <person name="Washington J.W."/>
            <person name="Wagner C."/>
            <person name="Geier B."/>
            <person name="Liebeke M."/>
            <person name="Enke H."/>
            <person name="Niedermeyer T.H.J."/>
            <person name="Wilde S.B."/>
        </authorList>
    </citation>
    <scope>NUCLEOTIDE SEQUENCE [LARGE SCALE GENOMIC DNA]</scope>
    <source>
        <strain evidence="2">Thurmond2011</strain>
    </source>
</reference>
<dbReference type="EMBL" id="JAALHA020000034">
    <property type="protein sequence ID" value="MDR9900424.1"/>
    <property type="molecule type" value="Genomic_DNA"/>
</dbReference>
<gene>
    <name evidence="1" type="ORF">G7B40_038645</name>
</gene>
<sequence length="161" mass="18401">MEYKLLSLEEFNEYANNASMRIETWKTEYGILQKMFLAGQLLQKTPSPRPFQLGQVCDGTTNTCVIALFILYCRASKLDPQDIMETAYPVNDWSHFTAEYQQKQITAAQMEGIEVPKSWKSPRELDRLCVSLREINLHQLANILEKSARQRPSAALLSLAA</sequence>
<organism evidence="1 2">
    <name type="scientific">Aetokthonos hydrillicola Thurmond2011</name>
    <dbReference type="NCBI Taxonomy" id="2712845"/>
    <lineage>
        <taxon>Bacteria</taxon>
        <taxon>Bacillati</taxon>
        <taxon>Cyanobacteriota</taxon>
        <taxon>Cyanophyceae</taxon>
        <taxon>Nostocales</taxon>
        <taxon>Hapalosiphonaceae</taxon>
        <taxon>Aetokthonos</taxon>
    </lineage>
</organism>
<accession>A0AAP5ME59</accession>
<dbReference type="AlphaFoldDB" id="A0AAP5ME59"/>
<comment type="caution">
    <text evidence="1">The sequence shown here is derived from an EMBL/GenBank/DDBJ whole genome shotgun (WGS) entry which is preliminary data.</text>
</comment>
<keyword evidence="2" id="KW-1185">Reference proteome</keyword>
<dbReference type="RefSeq" id="WP_208344647.1">
    <property type="nucleotide sequence ID" value="NZ_CAWQFN010000524.1"/>
</dbReference>
<name>A0AAP5ME59_9CYAN</name>
<evidence type="ECO:0000313" key="2">
    <source>
        <dbReference type="Proteomes" id="UP000667802"/>
    </source>
</evidence>